<comment type="catalytic activity">
    <reaction evidence="4">
        <text>ATP + (deoxyribonucleotide)n-3'-hydroxyl + 5'-phospho-(deoxyribonucleotide)m = (deoxyribonucleotide)n+m + AMP + diphosphate.</text>
        <dbReference type="EC" id="6.5.1.1"/>
    </reaction>
</comment>
<evidence type="ECO:0000256" key="3">
    <source>
        <dbReference type="ARBA" id="ARBA00022598"/>
    </source>
</evidence>
<dbReference type="Pfam" id="PF04679">
    <property type="entry name" value="DNA_ligase_A_C"/>
    <property type="match status" value="1"/>
</dbReference>
<evidence type="ECO:0000256" key="1">
    <source>
        <dbReference type="ARBA" id="ARBA00007572"/>
    </source>
</evidence>
<dbReference type="SUPFAM" id="SSF50249">
    <property type="entry name" value="Nucleic acid-binding proteins"/>
    <property type="match status" value="1"/>
</dbReference>
<dbReference type="Proteomes" id="UP001206128">
    <property type="component" value="Unassembled WGS sequence"/>
</dbReference>
<dbReference type="Gene3D" id="2.40.50.140">
    <property type="entry name" value="Nucleic acid-binding proteins"/>
    <property type="match status" value="1"/>
</dbReference>
<reference evidence="6" key="1">
    <citation type="submission" date="2022-06" db="EMBL/GenBank/DDBJ databases">
        <title>Genomic Encyclopedia of Archaeal and Bacterial Type Strains, Phase II (KMG-II): from individual species to whole genera.</title>
        <authorList>
            <person name="Goeker M."/>
        </authorList>
    </citation>
    <scope>NUCLEOTIDE SEQUENCE</scope>
    <source>
        <strain evidence="6">DSM 43935</strain>
    </source>
</reference>
<dbReference type="EC" id="6.5.1.1" evidence="2"/>
<feature type="domain" description="ATP-dependent DNA ligase family profile" evidence="5">
    <location>
        <begin position="111"/>
        <end position="237"/>
    </location>
</feature>
<dbReference type="CDD" id="cd07906">
    <property type="entry name" value="Adenylation_DNA_ligase_LigD_LigC"/>
    <property type="match status" value="1"/>
</dbReference>
<dbReference type="PROSITE" id="PS50160">
    <property type="entry name" value="DNA_LIGASE_A3"/>
    <property type="match status" value="1"/>
</dbReference>
<proteinExistence type="inferred from homology"/>
<sequence>MGHDGRDPGPPEVVLPMLAVAGPTPTGAGWAFEFKWDGVRAVTAVGGGEVRVASRNGNDVTHSYPELAVLGDLLAGHRAVLDGEIVALGPDGRPWFSLLQQRMHVQRPSGVLLTRVAVTYYLFDLLWLDGQTLVDQPYQRRRARLDELVPRGATPRIWVPQYYADISGAQLLEVAGEHGLEGVVAKRLASRYEPGRRSAAWVKTALMRTQEVVVGGWKPGEGRRAGTIGSLLLGAHDQAGRLVYVGHVGTGFSDRVLRDLRTRLRELERPGSPFDTPVPREHARYAHWVDPVLVGEVEYRTLTAEGRLRHSAWRGLRPDKTPDEVRLPEPA</sequence>
<evidence type="ECO:0000256" key="4">
    <source>
        <dbReference type="ARBA" id="ARBA00034003"/>
    </source>
</evidence>
<dbReference type="InterPro" id="IPR050191">
    <property type="entry name" value="ATP-dep_DNA_ligase"/>
</dbReference>
<comment type="similarity">
    <text evidence="1">Belongs to the ATP-dependent DNA ligase family.</text>
</comment>
<dbReference type="Gene3D" id="3.30.470.30">
    <property type="entry name" value="DNA ligase/mRNA capping enzyme"/>
    <property type="match status" value="1"/>
</dbReference>
<gene>
    <name evidence="6" type="ORF">LX83_003365</name>
</gene>
<dbReference type="Gene3D" id="3.30.1490.70">
    <property type="match status" value="1"/>
</dbReference>
<keyword evidence="7" id="KW-1185">Reference proteome</keyword>
<dbReference type="NCBIfam" id="TIGR02779">
    <property type="entry name" value="NHEJ_ligase_lig"/>
    <property type="match status" value="1"/>
</dbReference>
<evidence type="ECO:0000259" key="5">
    <source>
        <dbReference type="PROSITE" id="PS50160"/>
    </source>
</evidence>
<dbReference type="AlphaFoldDB" id="A0AAE3GFM4"/>
<name>A0AAE3GFM4_9PSEU</name>
<evidence type="ECO:0000256" key="2">
    <source>
        <dbReference type="ARBA" id="ARBA00012727"/>
    </source>
</evidence>
<dbReference type="InterPro" id="IPR012310">
    <property type="entry name" value="DNA_ligase_ATP-dep_cent"/>
</dbReference>
<dbReference type="GO" id="GO:0006310">
    <property type="term" value="P:DNA recombination"/>
    <property type="evidence" value="ECO:0007669"/>
    <property type="project" value="InterPro"/>
</dbReference>
<dbReference type="PROSITE" id="PS00697">
    <property type="entry name" value="DNA_LIGASE_A1"/>
    <property type="match status" value="1"/>
</dbReference>
<dbReference type="InterPro" id="IPR016059">
    <property type="entry name" value="DNA_ligase_ATP-dep_CS"/>
</dbReference>
<dbReference type="GO" id="GO:0005524">
    <property type="term" value="F:ATP binding"/>
    <property type="evidence" value="ECO:0007669"/>
    <property type="project" value="InterPro"/>
</dbReference>
<accession>A0AAE3GFM4</accession>
<dbReference type="EMBL" id="JAMTCK010000007">
    <property type="protein sequence ID" value="MCP2166497.1"/>
    <property type="molecule type" value="Genomic_DNA"/>
</dbReference>
<dbReference type="InterPro" id="IPR014146">
    <property type="entry name" value="LigD_ligase_dom"/>
</dbReference>
<comment type="caution">
    <text evidence="6">The sequence shown here is derived from an EMBL/GenBank/DDBJ whole genome shotgun (WGS) entry which is preliminary data.</text>
</comment>
<dbReference type="SUPFAM" id="SSF56091">
    <property type="entry name" value="DNA ligase/mRNA capping enzyme, catalytic domain"/>
    <property type="match status" value="1"/>
</dbReference>
<dbReference type="Pfam" id="PF01068">
    <property type="entry name" value="DNA_ligase_A_M"/>
    <property type="match status" value="1"/>
</dbReference>
<dbReference type="PANTHER" id="PTHR45674:SF4">
    <property type="entry name" value="DNA LIGASE 1"/>
    <property type="match status" value="1"/>
</dbReference>
<evidence type="ECO:0000313" key="6">
    <source>
        <dbReference type="EMBL" id="MCP2166497.1"/>
    </source>
</evidence>
<evidence type="ECO:0000313" key="7">
    <source>
        <dbReference type="Proteomes" id="UP001206128"/>
    </source>
</evidence>
<keyword evidence="3" id="KW-0436">Ligase</keyword>
<dbReference type="InterPro" id="IPR012309">
    <property type="entry name" value="DNA_ligase_ATP-dep_C"/>
</dbReference>
<protein>
    <recommendedName>
        <fullName evidence="2">DNA ligase (ATP)</fullName>
        <ecNumber evidence="2">6.5.1.1</ecNumber>
    </recommendedName>
</protein>
<dbReference type="InterPro" id="IPR012340">
    <property type="entry name" value="NA-bd_OB-fold"/>
</dbReference>
<dbReference type="CDD" id="cd07971">
    <property type="entry name" value="OBF_DNA_ligase_LigD"/>
    <property type="match status" value="1"/>
</dbReference>
<dbReference type="GO" id="GO:0006281">
    <property type="term" value="P:DNA repair"/>
    <property type="evidence" value="ECO:0007669"/>
    <property type="project" value="InterPro"/>
</dbReference>
<organism evidence="6 7">
    <name type="scientific">Goodfellowiella coeruleoviolacea</name>
    <dbReference type="NCBI Taxonomy" id="334858"/>
    <lineage>
        <taxon>Bacteria</taxon>
        <taxon>Bacillati</taxon>
        <taxon>Actinomycetota</taxon>
        <taxon>Actinomycetes</taxon>
        <taxon>Pseudonocardiales</taxon>
        <taxon>Pseudonocardiaceae</taxon>
        <taxon>Goodfellowiella</taxon>
    </lineage>
</organism>
<dbReference type="GO" id="GO:0003910">
    <property type="term" value="F:DNA ligase (ATP) activity"/>
    <property type="evidence" value="ECO:0007669"/>
    <property type="project" value="UniProtKB-EC"/>
</dbReference>
<dbReference type="PANTHER" id="PTHR45674">
    <property type="entry name" value="DNA LIGASE 1/3 FAMILY MEMBER"/>
    <property type="match status" value="1"/>
</dbReference>